<feature type="region of interest" description="Disordered" evidence="2">
    <location>
        <begin position="1"/>
        <end position="64"/>
    </location>
</feature>
<keyword evidence="1" id="KW-0863">Zinc-finger</keyword>
<keyword evidence="6" id="KW-1185">Reference proteome</keyword>
<evidence type="ECO:0000259" key="3">
    <source>
        <dbReference type="PROSITE" id="PS50157"/>
    </source>
</evidence>
<evidence type="ECO:0000256" key="1">
    <source>
        <dbReference type="PROSITE-ProRule" id="PRU00042"/>
    </source>
</evidence>
<keyword evidence="1" id="KW-0862">Zinc</keyword>
<reference evidence="5" key="1">
    <citation type="submission" date="2025-08" db="UniProtKB">
        <authorList>
            <consortium name="Ensembl"/>
        </authorList>
    </citation>
    <scope>IDENTIFICATION</scope>
</reference>
<dbReference type="Pfam" id="PF15909">
    <property type="entry name" value="zf-C2H2_8"/>
    <property type="match status" value="1"/>
</dbReference>
<dbReference type="AlphaFoldDB" id="A0A8C6ZS27"/>
<reference evidence="5" key="2">
    <citation type="submission" date="2025-09" db="UniProtKB">
        <authorList>
            <consortium name="Ensembl"/>
        </authorList>
    </citation>
    <scope>IDENTIFICATION</scope>
</reference>
<dbReference type="InterPro" id="IPR031799">
    <property type="entry name" value="Znf-C2H2_ribbon"/>
</dbReference>
<dbReference type="InterPro" id="IPR039882">
    <property type="entry name" value="ZN414"/>
</dbReference>
<feature type="region of interest" description="Disordered" evidence="2">
    <location>
        <begin position="279"/>
        <end position="317"/>
    </location>
</feature>
<evidence type="ECO:0000259" key="4">
    <source>
        <dbReference type="PROSITE" id="PS50835"/>
    </source>
</evidence>
<dbReference type="PROSITE" id="PS50835">
    <property type="entry name" value="IG_LIKE"/>
    <property type="match status" value="1"/>
</dbReference>
<protein>
    <submittedName>
        <fullName evidence="5">Zinc finger protein 414</fullName>
    </submittedName>
</protein>
<evidence type="ECO:0000313" key="5">
    <source>
        <dbReference type="Ensembl" id="ENSNPEP00000016278.1"/>
    </source>
</evidence>
<keyword evidence="1" id="KW-0479">Metal-binding</keyword>
<dbReference type="InterPro" id="IPR036236">
    <property type="entry name" value="Znf_C2H2_sf"/>
</dbReference>
<dbReference type="GO" id="GO:0008270">
    <property type="term" value="F:zinc ion binding"/>
    <property type="evidence" value="ECO:0007669"/>
    <property type="project" value="UniProtKB-KW"/>
</dbReference>
<evidence type="ECO:0000313" key="6">
    <source>
        <dbReference type="Proteomes" id="UP000694420"/>
    </source>
</evidence>
<proteinExistence type="predicted"/>
<feature type="domain" description="C2H2-type" evidence="3">
    <location>
        <begin position="84"/>
        <end position="113"/>
    </location>
</feature>
<feature type="domain" description="Ig-like" evidence="4">
    <location>
        <begin position="4"/>
        <end position="86"/>
    </location>
</feature>
<dbReference type="SMART" id="SM00355">
    <property type="entry name" value="ZnF_C2H2"/>
    <property type="match status" value="3"/>
</dbReference>
<dbReference type="Gene3D" id="3.30.160.60">
    <property type="entry name" value="Classic Zinc Finger"/>
    <property type="match status" value="1"/>
</dbReference>
<accession>A0A8C6ZS27</accession>
<dbReference type="Ensembl" id="ENSNPET00000016682.1">
    <property type="protein sequence ID" value="ENSNPEP00000016278.1"/>
    <property type="gene ID" value="ENSNPEG00000012121.1"/>
</dbReference>
<name>A0A8C6ZS27_NOTPE</name>
<dbReference type="Proteomes" id="UP000694420">
    <property type="component" value="Unplaced"/>
</dbReference>
<feature type="domain" description="C2H2-type" evidence="3">
    <location>
        <begin position="120"/>
        <end position="149"/>
    </location>
</feature>
<dbReference type="InterPro" id="IPR013087">
    <property type="entry name" value="Znf_C2H2_type"/>
</dbReference>
<organism evidence="5 6">
    <name type="scientific">Nothoprocta perdicaria</name>
    <name type="common">Chilean tinamou</name>
    <name type="synonym">Crypturus perdicarius</name>
    <dbReference type="NCBI Taxonomy" id="30464"/>
    <lineage>
        <taxon>Eukaryota</taxon>
        <taxon>Metazoa</taxon>
        <taxon>Chordata</taxon>
        <taxon>Craniata</taxon>
        <taxon>Vertebrata</taxon>
        <taxon>Euteleostomi</taxon>
        <taxon>Archelosauria</taxon>
        <taxon>Archosauria</taxon>
        <taxon>Dinosauria</taxon>
        <taxon>Saurischia</taxon>
        <taxon>Theropoda</taxon>
        <taxon>Coelurosauria</taxon>
        <taxon>Aves</taxon>
        <taxon>Palaeognathae</taxon>
        <taxon>Tinamiformes</taxon>
        <taxon>Tinamidae</taxon>
        <taxon>Nothoprocta</taxon>
    </lineage>
</organism>
<evidence type="ECO:0000256" key="2">
    <source>
        <dbReference type="SAM" id="MobiDB-lite"/>
    </source>
</evidence>
<dbReference type="InterPro" id="IPR007110">
    <property type="entry name" value="Ig-like_dom"/>
</dbReference>
<dbReference type="PANTHER" id="PTHR21695:SF0">
    <property type="entry name" value="ZINC FINGER PROTEIN 414"/>
    <property type="match status" value="1"/>
</dbReference>
<dbReference type="PROSITE" id="PS00028">
    <property type="entry name" value="ZINC_FINGER_C2H2_1"/>
    <property type="match status" value="2"/>
</dbReference>
<feature type="compositionally biased region" description="Polar residues" evidence="2">
    <location>
        <begin position="8"/>
        <end position="23"/>
    </location>
</feature>
<dbReference type="PROSITE" id="PS50157">
    <property type="entry name" value="ZINC_FINGER_C2H2_2"/>
    <property type="match status" value="2"/>
</dbReference>
<dbReference type="SUPFAM" id="SSF57667">
    <property type="entry name" value="beta-beta-alpha zinc fingers"/>
    <property type="match status" value="1"/>
</dbReference>
<dbReference type="PANTHER" id="PTHR21695">
    <property type="entry name" value="ZINC FINGER PROTEIN 414"/>
    <property type="match status" value="1"/>
</dbReference>
<sequence length="317" mass="34586">DSEPPLSHSHNLPPTQRLSQGSTHRPPALPCPQEPPCCRGEAGAASPPWPDPRWDRHGDSMGTASLWAQGGQQHLVLPPQGKHYQCSSYGCKLAFHSMQELMDHLKVHYRPTQSLEGKTFHCPTLGCSETFPSMQDLMSHMKVHYKPNRYFKCENCLLRFRTHRSLFKHLHVCSDSASKAMLPGTDTAAAAAAGLHGSLEAAPLVSPATHPFPLLEPNPFGPSSLTRFSGPPHSSGPGPFVSYVHPSSYSLPQASLQHRLRPYVPGQGLPVSNAVWKKSQGETMAPRRAQLLLPPASSSTRTHRSPPAAKELPGSQR</sequence>